<reference evidence="4" key="1">
    <citation type="submission" date="2023-06" db="EMBL/GenBank/DDBJ databases">
        <title>Genome-scale phylogeny and comparative genomics of the fungal order Sordariales.</title>
        <authorList>
            <consortium name="Lawrence Berkeley National Laboratory"/>
            <person name="Hensen N."/>
            <person name="Bonometti L."/>
            <person name="Westerberg I."/>
            <person name="Brannstrom I.O."/>
            <person name="Guillou S."/>
            <person name="Cros-Aarteil S."/>
            <person name="Calhoun S."/>
            <person name="Haridas S."/>
            <person name="Kuo A."/>
            <person name="Mondo S."/>
            <person name="Pangilinan J."/>
            <person name="Riley R."/>
            <person name="Labutti K."/>
            <person name="Andreopoulos B."/>
            <person name="Lipzen A."/>
            <person name="Chen C."/>
            <person name="Yanf M."/>
            <person name="Daum C."/>
            <person name="Ng V."/>
            <person name="Clum A."/>
            <person name="Steindorff A."/>
            <person name="Ohm R."/>
            <person name="Martin F."/>
            <person name="Silar P."/>
            <person name="Natvig D."/>
            <person name="Lalanne C."/>
            <person name="Gautier V."/>
            <person name="Ament-Velasquez S.L."/>
            <person name="Kruys A."/>
            <person name="Hutchinson M.I."/>
            <person name="Powell A.J."/>
            <person name="Barry K."/>
            <person name="Miller A.N."/>
            <person name="Grigoriev I.V."/>
            <person name="Debuchy R."/>
            <person name="Gladieux P."/>
            <person name="Thoren M.H."/>
            <person name="Johannesson H."/>
        </authorList>
    </citation>
    <scope>NUCLEOTIDE SEQUENCE</scope>
    <source>
        <strain evidence="4">PSN4</strain>
    </source>
</reference>
<feature type="compositionally biased region" description="Acidic residues" evidence="2">
    <location>
        <begin position="239"/>
        <end position="259"/>
    </location>
</feature>
<evidence type="ECO:0000313" key="4">
    <source>
        <dbReference type="EMBL" id="KAK1753965.1"/>
    </source>
</evidence>
<evidence type="ECO:0000256" key="1">
    <source>
        <dbReference type="PROSITE-ProRule" id="PRU00042"/>
    </source>
</evidence>
<keyword evidence="1" id="KW-0479">Metal-binding</keyword>
<evidence type="ECO:0000313" key="5">
    <source>
        <dbReference type="Proteomes" id="UP001239445"/>
    </source>
</evidence>
<feature type="region of interest" description="Disordered" evidence="2">
    <location>
        <begin position="225"/>
        <end position="259"/>
    </location>
</feature>
<keyword evidence="1" id="KW-0862">Zinc</keyword>
<keyword evidence="5" id="KW-1185">Reference proteome</keyword>
<dbReference type="PROSITE" id="PS50157">
    <property type="entry name" value="ZINC_FINGER_C2H2_2"/>
    <property type="match status" value="1"/>
</dbReference>
<dbReference type="AlphaFoldDB" id="A0AAJ0B937"/>
<sequence>MSINPSFSEKQPREEPRSDGLQETPRDDSDFDSTDSEDNDDDDDETFMFRPPSPYRPPLDPCCFLARYREPKLKAAIQGFSEFKSLASQVQDSACIKTHAFRHQPTFTKPSCLAATTATAPPTHSPSPSSLLPCPFYVHNPHRYIACLHHNLQRPIDVKRHLWTSHRLARPYKCPTCGGAFEKEAACDAHIRQRACTNPTKAVPRMEHEDGLSATQIYQLVQLGEEEEEQEDMASISDGVDDEEEAEDQNYNPEEEDDVRSEWAAIWHVVFPDEMPPEDLENDNAMKEVALLREFWRKHGRELIAGSGDDRWVYDSSMQTKKGRRDVEALLASVLEGMIEDVLASLSRS</sequence>
<comment type="caution">
    <text evidence="4">The sequence shown here is derived from an EMBL/GenBank/DDBJ whole genome shotgun (WGS) entry which is preliminary data.</text>
</comment>
<dbReference type="InterPro" id="IPR013087">
    <property type="entry name" value="Znf_C2H2_type"/>
</dbReference>
<dbReference type="GO" id="GO:0008270">
    <property type="term" value="F:zinc ion binding"/>
    <property type="evidence" value="ECO:0007669"/>
    <property type="project" value="UniProtKB-KW"/>
</dbReference>
<keyword evidence="1" id="KW-0863">Zinc-finger</keyword>
<feature type="region of interest" description="Disordered" evidence="2">
    <location>
        <begin position="1"/>
        <end position="54"/>
    </location>
</feature>
<name>A0AAJ0B937_9PEZI</name>
<dbReference type="Gene3D" id="3.30.160.60">
    <property type="entry name" value="Classic Zinc Finger"/>
    <property type="match status" value="1"/>
</dbReference>
<dbReference type="EMBL" id="MU839836">
    <property type="protein sequence ID" value="KAK1753965.1"/>
    <property type="molecule type" value="Genomic_DNA"/>
</dbReference>
<evidence type="ECO:0000256" key="2">
    <source>
        <dbReference type="SAM" id="MobiDB-lite"/>
    </source>
</evidence>
<evidence type="ECO:0000259" key="3">
    <source>
        <dbReference type="PROSITE" id="PS50157"/>
    </source>
</evidence>
<protein>
    <recommendedName>
        <fullName evidence="3">C2H2-type domain-containing protein</fullName>
    </recommendedName>
</protein>
<feature type="domain" description="C2H2-type" evidence="3">
    <location>
        <begin position="172"/>
        <end position="199"/>
    </location>
</feature>
<feature type="compositionally biased region" description="Acidic residues" evidence="2">
    <location>
        <begin position="29"/>
        <end position="46"/>
    </location>
</feature>
<dbReference type="Proteomes" id="UP001239445">
    <property type="component" value="Unassembled WGS sequence"/>
</dbReference>
<feature type="compositionally biased region" description="Basic and acidic residues" evidence="2">
    <location>
        <begin position="10"/>
        <end position="28"/>
    </location>
</feature>
<accession>A0AAJ0B937</accession>
<organism evidence="4 5">
    <name type="scientific">Echria macrotheca</name>
    <dbReference type="NCBI Taxonomy" id="438768"/>
    <lineage>
        <taxon>Eukaryota</taxon>
        <taxon>Fungi</taxon>
        <taxon>Dikarya</taxon>
        <taxon>Ascomycota</taxon>
        <taxon>Pezizomycotina</taxon>
        <taxon>Sordariomycetes</taxon>
        <taxon>Sordariomycetidae</taxon>
        <taxon>Sordariales</taxon>
        <taxon>Schizotheciaceae</taxon>
        <taxon>Echria</taxon>
    </lineage>
</organism>
<proteinExistence type="predicted"/>
<gene>
    <name evidence="4" type="ORF">QBC47DRAFT_403362</name>
</gene>